<sequence length="576" mass="65215">MALTKQQRLQGFEAELLQVDSSPDPLNSWISYISWARSALQKDQVLKLLERCIGKFMSEPRYLEDARFVRLCVTHADAVGDYHGAEEALRKSRTAGVGSKSALIYEAHAIVLEKLRNFAKAETVYAEGKSNGAQPLERLEQRWEEFRGRMKRRVERQRKLESHSVHRKALSAVQKNAAPIEPSPPPQKLRKRGEEDKPISRKLAFGVEDSSDMTINTKLAMQDVDAMFNSPLPFEEHKDDDSSDDNRFLDEKANIEQTLAMNKSPGIGFQIYSDGNEPRPLSQDSEKTAIINPYSMDVRVRVEESLAEWFAQQGNYYVVDIAPEIEVGRTSIIGEELRSDGVTVAVQNLRSDTERARVYDVTVDDERMTMKVQNPADPWELYLLRQLSKQSQGISIPRAMGLYDAESKSYLLCSAYPNLSLSQIYRSERLSKALLCFVVAEVLTILENCHACGVIHGALTSDTILLKGTSIHDAGVLLVDFSRGVDTTIHPPGARFKSKTEKPWRFEKDTNDLADVIRQSMTMTPSQSLRVAMNSLTSIRGDNYRLEYLRQIRSDLQQDFSSVELAESLYEVFEMK</sequence>
<dbReference type="AlphaFoldDB" id="A0AAV8V343"/>
<reference evidence="8 9" key="1">
    <citation type="journal article" date="2023" name="Nat. Commun.">
        <title>Origin of minicircular mitochondrial genomes in red algae.</title>
        <authorList>
            <person name="Lee Y."/>
            <person name="Cho C.H."/>
            <person name="Lee Y.M."/>
            <person name="Park S.I."/>
            <person name="Yang J.H."/>
            <person name="West J.A."/>
            <person name="Bhattacharya D."/>
            <person name="Yoon H.S."/>
        </authorList>
    </citation>
    <scope>NUCLEOTIDE SEQUENCE [LARGE SCALE GENOMIC DNA]</scope>
    <source>
        <strain evidence="8 9">CCMP1338</strain>
        <tissue evidence="8">Whole cell</tissue>
    </source>
</reference>
<evidence type="ECO:0008006" key="10">
    <source>
        <dbReference type="Google" id="ProtNLM"/>
    </source>
</evidence>
<feature type="domain" description="BUB1 N-terminal" evidence="7">
    <location>
        <begin position="12"/>
        <end position="169"/>
    </location>
</feature>
<dbReference type="GO" id="GO:0051754">
    <property type="term" value="P:meiotic sister chromatid cohesion, centromeric"/>
    <property type="evidence" value="ECO:0007669"/>
    <property type="project" value="TreeGrafter"/>
</dbReference>
<proteinExistence type="predicted"/>
<dbReference type="InterPro" id="IPR015661">
    <property type="entry name" value="Bub1/Mad3"/>
</dbReference>
<dbReference type="InterPro" id="IPR011009">
    <property type="entry name" value="Kinase-like_dom_sf"/>
</dbReference>
<keyword evidence="2" id="KW-0158">Chromosome</keyword>
<dbReference type="GO" id="GO:0004672">
    <property type="term" value="F:protein kinase activity"/>
    <property type="evidence" value="ECO:0007669"/>
    <property type="project" value="InterPro"/>
</dbReference>
<dbReference type="EMBL" id="JAMWBK010000001">
    <property type="protein sequence ID" value="KAJ8909134.1"/>
    <property type="molecule type" value="Genomic_DNA"/>
</dbReference>
<feature type="region of interest" description="Disordered" evidence="5">
    <location>
        <begin position="153"/>
        <end position="203"/>
    </location>
</feature>
<gene>
    <name evidence="8" type="ORF">NDN08_005828</name>
</gene>
<evidence type="ECO:0000259" key="7">
    <source>
        <dbReference type="PROSITE" id="PS51489"/>
    </source>
</evidence>
<dbReference type="Proteomes" id="UP001157974">
    <property type="component" value="Unassembled WGS sequence"/>
</dbReference>
<feature type="domain" description="Protein kinase" evidence="6">
    <location>
        <begin position="319"/>
        <end position="576"/>
    </location>
</feature>
<dbReference type="GO" id="GO:0007094">
    <property type="term" value="P:mitotic spindle assembly checkpoint signaling"/>
    <property type="evidence" value="ECO:0007669"/>
    <property type="project" value="InterPro"/>
</dbReference>
<dbReference type="PROSITE" id="PS50011">
    <property type="entry name" value="PROTEIN_KINASE_DOM"/>
    <property type="match status" value="1"/>
</dbReference>
<evidence type="ECO:0000313" key="9">
    <source>
        <dbReference type="Proteomes" id="UP001157974"/>
    </source>
</evidence>
<dbReference type="PANTHER" id="PTHR14030">
    <property type="entry name" value="MITOTIC CHECKPOINT SERINE/THREONINE-PROTEIN KINASE BUB1"/>
    <property type="match status" value="1"/>
</dbReference>
<dbReference type="GO" id="GO:0005524">
    <property type="term" value="F:ATP binding"/>
    <property type="evidence" value="ECO:0007669"/>
    <property type="project" value="InterPro"/>
</dbReference>
<evidence type="ECO:0000259" key="6">
    <source>
        <dbReference type="PROSITE" id="PS50011"/>
    </source>
</evidence>
<dbReference type="Gene3D" id="1.25.40.430">
    <property type="match status" value="1"/>
</dbReference>
<accession>A0AAV8V343</accession>
<evidence type="ECO:0000313" key="8">
    <source>
        <dbReference type="EMBL" id="KAJ8909134.1"/>
    </source>
</evidence>
<dbReference type="PROSITE" id="PS51489">
    <property type="entry name" value="BUB1_N"/>
    <property type="match status" value="1"/>
</dbReference>
<organism evidence="8 9">
    <name type="scientific">Rhodosorus marinus</name>
    <dbReference type="NCBI Taxonomy" id="101924"/>
    <lineage>
        <taxon>Eukaryota</taxon>
        <taxon>Rhodophyta</taxon>
        <taxon>Stylonematophyceae</taxon>
        <taxon>Stylonematales</taxon>
        <taxon>Stylonemataceae</taxon>
        <taxon>Rhodosorus</taxon>
    </lineage>
</organism>
<dbReference type="Pfam" id="PF08311">
    <property type="entry name" value="Mad3_BUB1_I"/>
    <property type="match status" value="1"/>
</dbReference>
<dbReference type="InterPro" id="IPR000719">
    <property type="entry name" value="Prot_kinase_dom"/>
</dbReference>
<evidence type="ECO:0000256" key="3">
    <source>
        <dbReference type="ARBA" id="ARBA00022838"/>
    </source>
</evidence>
<evidence type="ECO:0000256" key="5">
    <source>
        <dbReference type="SAM" id="MobiDB-lite"/>
    </source>
</evidence>
<dbReference type="SUPFAM" id="SSF56112">
    <property type="entry name" value="Protein kinase-like (PK-like)"/>
    <property type="match status" value="1"/>
</dbReference>
<dbReference type="Gene3D" id="1.10.510.10">
    <property type="entry name" value="Transferase(Phosphotransferase) domain 1"/>
    <property type="match status" value="1"/>
</dbReference>
<keyword evidence="9" id="KW-1185">Reference proteome</keyword>
<evidence type="ECO:0000256" key="4">
    <source>
        <dbReference type="ARBA" id="ARBA00023328"/>
    </source>
</evidence>
<evidence type="ECO:0000256" key="2">
    <source>
        <dbReference type="ARBA" id="ARBA00022454"/>
    </source>
</evidence>
<dbReference type="GO" id="GO:0032991">
    <property type="term" value="C:protein-containing complex"/>
    <property type="evidence" value="ECO:0007669"/>
    <property type="project" value="UniProtKB-ARBA"/>
</dbReference>
<dbReference type="SMART" id="SM00777">
    <property type="entry name" value="Mad3_BUB1_I"/>
    <property type="match status" value="1"/>
</dbReference>
<keyword evidence="4" id="KW-0137">Centromere</keyword>
<protein>
    <recommendedName>
        <fullName evidence="10">Protein kinase domain-containing protein</fullName>
    </recommendedName>
</protein>
<keyword evidence="3" id="KW-0995">Kinetochore</keyword>
<dbReference type="GO" id="GO:0000776">
    <property type="term" value="C:kinetochore"/>
    <property type="evidence" value="ECO:0007669"/>
    <property type="project" value="UniProtKB-KW"/>
</dbReference>
<comment type="caution">
    <text evidence="8">The sequence shown here is derived from an EMBL/GenBank/DDBJ whole genome shotgun (WGS) entry which is preliminary data.</text>
</comment>
<name>A0AAV8V343_9RHOD</name>
<evidence type="ECO:0000256" key="1">
    <source>
        <dbReference type="ARBA" id="ARBA00004629"/>
    </source>
</evidence>
<dbReference type="InterPro" id="IPR013212">
    <property type="entry name" value="Mad3/Bub1_I"/>
</dbReference>
<dbReference type="PANTHER" id="PTHR14030:SF4">
    <property type="entry name" value="BUB1 KINASE, ISOFORM A-RELATED"/>
    <property type="match status" value="1"/>
</dbReference>
<comment type="subcellular location">
    <subcellularLocation>
        <location evidence="1">Chromosome</location>
        <location evidence="1">Centromere</location>
        <location evidence="1">Kinetochore</location>
    </subcellularLocation>
</comment>